<dbReference type="Gene3D" id="3.30.70.270">
    <property type="match status" value="1"/>
</dbReference>
<protein>
    <submittedName>
        <fullName evidence="3">Diguanylate cyclase</fullName>
    </submittedName>
</protein>
<dbReference type="InterPro" id="IPR043128">
    <property type="entry name" value="Rev_trsase/Diguanyl_cyclase"/>
</dbReference>
<dbReference type="InterPro" id="IPR000160">
    <property type="entry name" value="GGDEF_dom"/>
</dbReference>
<reference evidence="3 4" key="1">
    <citation type="submission" date="2019-11" db="EMBL/GenBank/DDBJ databases">
        <title>Venatorbacter sp. nov. a predator of Campylobacter and other Gram-negative bacteria.</title>
        <authorList>
            <person name="Saeedi A."/>
            <person name="Cummings N.J."/>
            <person name="Connerton I.F."/>
            <person name="Connerton P.L."/>
        </authorList>
    </citation>
    <scope>NUCLEOTIDE SEQUENCE [LARGE SCALE GENOMIC DNA]</scope>
    <source>
        <strain evidence="3">XL5</strain>
    </source>
</reference>
<dbReference type="RefSeq" id="WP_228345902.1">
    <property type="nucleotide sequence ID" value="NZ_CP046056.1"/>
</dbReference>
<dbReference type="SUPFAM" id="SSF55073">
    <property type="entry name" value="Nucleotide cyclase"/>
    <property type="match status" value="1"/>
</dbReference>
<evidence type="ECO:0000256" key="1">
    <source>
        <dbReference type="SAM" id="Phobius"/>
    </source>
</evidence>
<name>A0A9X7UUP7_9GAMM</name>
<accession>A0A9X7UUP7</accession>
<dbReference type="Proteomes" id="UP000596074">
    <property type="component" value="Chromosome"/>
</dbReference>
<proteinExistence type="predicted"/>
<gene>
    <name evidence="3" type="ORF">GJQ55_02285</name>
</gene>
<feature type="transmembrane region" description="Helical" evidence="1">
    <location>
        <begin position="12"/>
        <end position="32"/>
    </location>
</feature>
<dbReference type="InterPro" id="IPR029787">
    <property type="entry name" value="Nucleotide_cyclase"/>
</dbReference>
<dbReference type="Pfam" id="PF00990">
    <property type="entry name" value="GGDEF"/>
    <property type="match status" value="1"/>
</dbReference>
<dbReference type="KEGG" id="vcw:GJQ55_02285"/>
<feature type="transmembrane region" description="Helical" evidence="1">
    <location>
        <begin position="141"/>
        <end position="157"/>
    </location>
</feature>
<feature type="transmembrane region" description="Helical" evidence="1">
    <location>
        <begin position="38"/>
        <end position="61"/>
    </location>
</feature>
<dbReference type="SMART" id="SM00267">
    <property type="entry name" value="GGDEF"/>
    <property type="match status" value="1"/>
</dbReference>
<evidence type="ECO:0000313" key="4">
    <source>
        <dbReference type="Proteomes" id="UP000596074"/>
    </source>
</evidence>
<keyword evidence="4" id="KW-1185">Reference proteome</keyword>
<evidence type="ECO:0000313" key="3">
    <source>
        <dbReference type="EMBL" id="QQD23377.1"/>
    </source>
</evidence>
<sequence>MEKTQFHTLIVLQVKIIYCLLAALGLSVIAALDLHEGQYGFAAVAAGFALGLVLYAGYMLLRRRKRSSPYPEWIMVGLLSVFTLFGMHQSEQVAHWIYFVPVYTYFLFPFRAASIFNVLYSIVLVPMVLTQFEQDSRLQMLFTYAACYTFALMYALINERNNRQLAEIVNTDPVTQVFNEHQLYLDLHKEMTLADRQRSSLMLVGVATPDAWHSLNMDDYEQRLGYLGSRLRKHLRQYDACYRLNSDDFVVVMPRSTAEHTQVLKTQLLEALAGQTPPVILPVHAEEYRAEDDPHSLINRLMEGLHDH</sequence>
<dbReference type="EMBL" id="CP046056">
    <property type="protein sequence ID" value="QQD23377.1"/>
    <property type="molecule type" value="Genomic_DNA"/>
</dbReference>
<feature type="domain" description="GGDEF" evidence="2">
    <location>
        <begin position="197"/>
        <end position="308"/>
    </location>
</feature>
<feature type="transmembrane region" description="Helical" evidence="1">
    <location>
        <begin position="102"/>
        <end position="129"/>
    </location>
</feature>
<keyword evidence="1" id="KW-0812">Transmembrane</keyword>
<keyword evidence="1" id="KW-1133">Transmembrane helix</keyword>
<organism evidence="3 4">
    <name type="scientific">Venatoribacter cucullus</name>
    <dbReference type="NCBI Taxonomy" id="2661630"/>
    <lineage>
        <taxon>Bacteria</taxon>
        <taxon>Pseudomonadati</taxon>
        <taxon>Pseudomonadota</taxon>
        <taxon>Gammaproteobacteria</taxon>
        <taxon>Oceanospirillales</taxon>
        <taxon>Oceanospirillaceae</taxon>
        <taxon>Venatoribacter</taxon>
    </lineage>
</organism>
<dbReference type="PROSITE" id="PS50887">
    <property type="entry name" value="GGDEF"/>
    <property type="match status" value="1"/>
</dbReference>
<feature type="transmembrane region" description="Helical" evidence="1">
    <location>
        <begin position="73"/>
        <end position="90"/>
    </location>
</feature>
<dbReference type="AlphaFoldDB" id="A0A9X7UUP7"/>
<keyword evidence="1" id="KW-0472">Membrane</keyword>
<evidence type="ECO:0000259" key="2">
    <source>
        <dbReference type="PROSITE" id="PS50887"/>
    </source>
</evidence>